<gene>
    <name evidence="5" type="ORF">SCHPADRAFT_882440</name>
</gene>
<dbReference type="InterPro" id="IPR000757">
    <property type="entry name" value="Beta-glucanase-like"/>
</dbReference>
<protein>
    <recommendedName>
        <fullName evidence="4">GH16 domain-containing protein</fullName>
    </recommendedName>
</protein>
<keyword evidence="3" id="KW-0472">Membrane</keyword>
<dbReference type="PANTHER" id="PTHR10963">
    <property type="entry name" value="GLYCOSYL HYDROLASE-RELATED"/>
    <property type="match status" value="1"/>
</dbReference>
<dbReference type="SUPFAM" id="SSF49899">
    <property type="entry name" value="Concanavalin A-like lectins/glucanases"/>
    <property type="match status" value="1"/>
</dbReference>
<feature type="compositionally biased region" description="Polar residues" evidence="2">
    <location>
        <begin position="141"/>
        <end position="152"/>
    </location>
</feature>
<dbReference type="Gene3D" id="2.60.120.200">
    <property type="match status" value="1"/>
</dbReference>
<proteinExistence type="inferred from homology"/>
<feature type="region of interest" description="Disordered" evidence="2">
    <location>
        <begin position="264"/>
        <end position="315"/>
    </location>
</feature>
<name>A0A0H2R4P5_9AGAM</name>
<dbReference type="Proteomes" id="UP000053477">
    <property type="component" value="Unassembled WGS sequence"/>
</dbReference>
<sequence length="962" mass="102036">MPSKLTNKLGKRASRSSSGSGTYSSVALGDAVEPGANAKGRRTSTTTSSSARQAKFSLGSAGAGTDEERETSQHVRGVSYTSTPFTLPPSHPSYQRDNEVEKGRFTTNIASPRTTTTMDADADAGADHPLEPPRPPFLRSNVGSTGSPAAQRSSWVSIDSAASSEASAPAFSSDNESSTTPPSREDSATPPISSIVHARRPSSGDSSNNGEVVVAPPANGPYGQAMAYPRRYQPRQHRLATVSSGVGADVDLDSSSMTAIANAASTVGGSPRRSSMSNAGAGAGSATGGKMPRAPPSSFTLPPSFTPRPFNGPINPDPLVGGVGRKASVESMVSNSTASNGVNGMNAVNGGYPPMSPQQIQEQIAQIQAALGLQQQMTSSPTESTPSLVPTTTTRPSNAFMAQSAIARQSWMNGSASASALDLAGRRMSFGEGYSPVQPQPTHFTQNNIDGTANNIVHHSEMLAGQQGQPLSPLTSPNGSPNLANINGNETPGTLPRTGSARTLSTLREPFLSPSSRRASGVSSWVPPVVGYREGGSTPGTDAEGTTGSSFALALPSKKEPLPSSALSRKLSVSDKPWMKEKDPWERRAWWATFLLALVGVLGGAALCFFGVKNVEKLGNLCQVMDEEFNDFDTTNTWFQQVELGGFGNGEFQMTTNSANNSFVQNGELFIVPTLTADVIGESAIFNGHTFNLSGCTSTNASACSSTSNVFTNAVIPPVQSARLTTQKSFSIAYGKVEVRAKLPRGDWLWPAIWMLPVNDTYGPWPASGEIDIMEARGNGPSYPAQGSNFVRSSLNWGPLPAVLGQAFGWQSEKRSTYADDFHTYTFEWDQDFMRFSVDSRLHAMLSLDFKGGAKNGFFERGGFPPTAINGSGGEEVVVQDPWEGRPNVAPFDQQFYLIINLAVGGTSGWFPDNVGGKMWADGSDIAMTNFAYAQSEWFATWPTDINERAFRIDSVKMWKTC</sequence>
<dbReference type="PANTHER" id="PTHR10963:SF55">
    <property type="entry name" value="GLYCOSIDE HYDROLASE FAMILY 16 PROTEIN"/>
    <property type="match status" value="1"/>
</dbReference>
<feature type="compositionally biased region" description="Low complexity" evidence="2">
    <location>
        <begin position="15"/>
        <end position="25"/>
    </location>
</feature>
<organism evidence="5 6">
    <name type="scientific">Schizopora paradoxa</name>
    <dbReference type="NCBI Taxonomy" id="27342"/>
    <lineage>
        <taxon>Eukaryota</taxon>
        <taxon>Fungi</taxon>
        <taxon>Dikarya</taxon>
        <taxon>Basidiomycota</taxon>
        <taxon>Agaricomycotina</taxon>
        <taxon>Agaricomycetes</taxon>
        <taxon>Hymenochaetales</taxon>
        <taxon>Schizoporaceae</taxon>
        <taxon>Schizopora</taxon>
    </lineage>
</organism>
<dbReference type="STRING" id="27342.A0A0H2R4P5"/>
<keyword evidence="3" id="KW-1133">Transmembrane helix</keyword>
<dbReference type="GO" id="GO:0005975">
    <property type="term" value="P:carbohydrate metabolic process"/>
    <property type="evidence" value="ECO:0007669"/>
    <property type="project" value="InterPro"/>
</dbReference>
<keyword evidence="6" id="KW-1185">Reference proteome</keyword>
<feature type="region of interest" description="Disordered" evidence="2">
    <location>
        <begin position="465"/>
        <end position="500"/>
    </location>
</feature>
<feature type="region of interest" description="Disordered" evidence="2">
    <location>
        <begin position="1"/>
        <end position="226"/>
    </location>
</feature>
<feature type="compositionally biased region" description="Low complexity" evidence="2">
    <location>
        <begin position="296"/>
        <end position="309"/>
    </location>
</feature>
<evidence type="ECO:0000256" key="2">
    <source>
        <dbReference type="SAM" id="MobiDB-lite"/>
    </source>
</evidence>
<evidence type="ECO:0000313" key="5">
    <source>
        <dbReference type="EMBL" id="KLO06765.1"/>
    </source>
</evidence>
<dbReference type="Pfam" id="PF00722">
    <property type="entry name" value="Glyco_hydro_16"/>
    <property type="match status" value="1"/>
</dbReference>
<evidence type="ECO:0000313" key="6">
    <source>
        <dbReference type="Proteomes" id="UP000053477"/>
    </source>
</evidence>
<accession>A0A0H2R4P5</accession>
<evidence type="ECO:0000256" key="3">
    <source>
        <dbReference type="SAM" id="Phobius"/>
    </source>
</evidence>
<dbReference type="InterPro" id="IPR050546">
    <property type="entry name" value="Glycosyl_Hydrlase_16"/>
</dbReference>
<feature type="domain" description="GH16" evidence="4">
    <location>
        <begin position="576"/>
        <end position="962"/>
    </location>
</feature>
<dbReference type="InParanoid" id="A0A0H2R4P5"/>
<dbReference type="EMBL" id="KQ086182">
    <property type="protein sequence ID" value="KLO06765.1"/>
    <property type="molecule type" value="Genomic_DNA"/>
</dbReference>
<keyword evidence="3" id="KW-0812">Transmembrane</keyword>
<reference evidence="5 6" key="1">
    <citation type="submission" date="2015-04" db="EMBL/GenBank/DDBJ databases">
        <title>Complete genome sequence of Schizopora paradoxa KUC8140, a cosmopolitan wood degrader in East Asia.</title>
        <authorList>
            <consortium name="DOE Joint Genome Institute"/>
            <person name="Min B."/>
            <person name="Park H."/>
            <person name="Jang Y."/>
            <person name="Kim J.-J."/>
            <person name="Kim K.H."/>
            <person name="Pangilinan J."/>
            <person name="Lipzen A."/>
            <person name="Riley R."/>
            <person name="Grigoriev I.V."/>
            <person name="Spatafora J.W."/>
            <person name="Choi I.-G."/>
        </authorList>
    </citation>
    <scope>NUCLEOTIDE SEQUENCE [LARGE SCALE GENOMIC DNA]</scope>
    <source>
        <strain evidence="5 6">KUC8140</strain>
    </source>
</reference>
<evidence type="ECO:0000256" key="1">
    <source>
        <dbReference type="ARBA" id="ARBA00006865"/>
    </source>
</evidence>
<comment type="similarity">
    <text evidence="1">Belongs to the glycosyl hydrolase 16 family.</text>
</comment>
<evidence type="ECO:0000259" key="4">
    <source>
        <dbReference type="PROSITE" id="PS51762"/>
    </source>
</evidence>
<feature type="compositionally biased region" description="Low complexity" evidence="2">
    <location>
        <begin position="153"/>
        <end position="173"/>
    </location>
</feature>
<dbReference type="AlphaFoldDB" id="A0A0H2R4P5"/>
<feature type="transmembrane region" description="Helical" evidence="3">
    <location>
        <begin position="589"/>
        <end position="612"/>
    </location>
</feature>
<dbReference type="InterPro" id="IPR013320">
    <property type="entry name" value="ConA-like_dom_sf"/>
</dbReference>
<dbReference type="OrthoDB" id="4781at2759"/>
<feature type="compositionally biased region" description="Basic and acidic residues" evidence="2">
    <location>
        <begin position="94"/>
        <end position="104"/>
    </location>
</feature>
<dbReference type="PROSITE" id="PS51762">
    <property type="entry name" value="GH16_2"/>
    <property type="match status" value="1"/>
</dbReference>
<feature type="compositionally biased region" description="Polar residues" evidence="2">
    <location>
        <begin position="466"/>
        <end position="492"/>
    </location>
</feature>
<dbReference type="GO" id="GO:0004553">
    <property type="term" value="F:hydrolase activity, hydrolyzing O-glycosyl compounds"/>
    <property type="evidence" value="ECO:0007669"/>
    <property type="project" value="InterPro"/>
</dbReference>